<feature type="region of interest" description="Disordered" evidence="1">
    <location>
        <begin position="1"/>
        <end position="22"/>
    </location>
</feature>
<evidence type="ECO:0000313" key="2">
    <source>
        <dbReference type="EMBL" id="MBX70594.1"/>
    </source>
</evidence>
<dbReference type="AlphaFoldDB" id="A0A2P2QUQ4"/>
<sequence length="22" mass="2545">MPLRKKTLKSFFSPQQPGGLRK</sequence>
<proteinExistence type="predicted"/>
<reference evidence="2" key="1">
    <citation type="submission" date="2018-02" db="EMBL/GenBank/DDBJ databases">
        <title>Rhizophora mucronata_Transcriptome.</title>
        <authorList>
            <person name="Meera S.P."/>
            <person name="Sreeshan A."/>
            <person name="Augustine A."/>
        </authorList>
    </citation>
    <scope>NUCLEOTIDE SEQUENCE</scope>
    <source>
        <tissue evidence="2">Leaf</tissue>
    </source>
</reference>
<name>A0A2P2QUQ4_RHIMU</name>
<accession>A0A2P2QUQ4</accession>
<organism evidence="2">
    <name type="scientific">Rhizophora mucronata</name>
    <name type="common">Asiatic mangrove</name>
    <dbReference type="NCBI Taxonomy" id="61149"/>
    <lineage>
        <taxon>Eukaryota</taxon>
        <taxon>Viridiplantae</taxon>
        <taxon>Streptophyta</taxon>
        <taxon>Embryophyta</taxon>
        <taxon>Tracheophyta</taxon>
        <taxon>Spermatophyta</taxon>
        <taxon>Magnoliopsida</taxon>
        <taxon>eudicotyledons</taxon>
        <taxon>Gunneridae</taxon>
        <taxon>Pentapetalae</taxon>
        <taxon>rosids</taxon>
        <taxon>fabids</taxon>
        <taxon>Malpighiales</taxon>
        <taxon>Rhizophoraceae</taxon>
        <taxon>Rhizophora</taxon>
    </lineage>
</organism>
<evidence type="ECO:0000256" key="1">
    <source>
        <dbReference type="SAM" id="MobiDB-lite"/>
    </source>
</evidence>
<dbReference type="EMBL" id="GGEC01090110">
    <property type="protein sequence ID" value="MBX70594.1"/>
    <property type="molecule type" value="Transcribed_RNA"/>
</dbReference>
<protein>
    <submittedName>
        <fullName evidence="2">Uncharacterized protein</fullName>
    </submittedName>
</protein>